<dbReference type="VEuPathDB" id="TriTrypDB:TCDM_12994"/>
<accession>V5API8</accession>
<protein>
    <submittedName>
        <fullName evidence="3">Uncharacterized protein</fullName>
    </submittedName>
</protein>
<organism evidence="3 4">
    <name type="scientific">Trypanosoma cruzi Dm28c</name>
    <dbReference type="NCBI Taxonomy" id="1416333"/>
    <lineage>
        <taxon>Eukaryota</taxon>
        <taxon>Discoba</taxon>
        <taxon>Euglenozoa</taxon>
        <taxon>Kinetoplastea</taxon>
        <taxon>Metakinetoplastina</taxon>
        <taxon>Trypanosomatida</taxon>
        <taxon>Trypanosomatidae</taxon>
        <taxon>Trypanosoma</taxon>
        <taxon>Schizotrypanum</taxon>
    </lineage>
</organism>
<dbReference type="EMBL" id="AYLP01000788">
    <property type="protein sequence ID" value="ESS55527.1"/>
    <property type="molecule type" value="Genomic_DNA"/>
</dbReference>
<keyword evidence="2" id="KW-0472">Membrane</keyword>
<keyword evidence="2" id="KW-0812">Transmembrane</keyword>
<feature type="region of interest" description="Disordered" evidence="1">
    <location>
        <begin position="159"/>
        <end position="181"/>
    </location>
</feature>
<reference evidence="3 4" key="1">
    <citation type="journal article" date="2014" name="Genome Announc.">
        <title>Trypanosoma cruzi Clone Dm28c Draft Genome Sequence.</title>
        <authorList>
            <person name="Grisard E.C."/>
            <person name="Teixeira S.M."/>
            <person name="de Almeida L.G."/>
            <person name="Stoco P.H."/>
            <person name="Gerber A.L."/>
            <person name="Talavera-Lopez C."/>
            <person name="Lima O.C."/>
            <person name="Andersson B."/>
            <person name="de Vasconcelos A.T."/>
        </authorList>
    </citation>
    <scope>NUCLEOTIDE SEQUENCE [LARGE SCALE GENOMIC DNA]</scope>
    <source>
        <strain evidence="3 4">Dm28c</strain>
    </source>
</reference>
<evidence type="ECO:0000256" key="1">
    <source>
        <dbReference type="SAM" id="MobiDB-lite"/>
    </source>
</evidence>
<evidence type="ECO:0000256" key="2">
    <source>
        <dbReference type="SAM" id="Phobius"/>
    </source>
</evidence>
<name>V5API8_TRYCR</name>
<dbReference type="AlphaFoldDB" id="V5API8"/>
<sequence length="188" mass="20888">MAVASFIRRRSGATSAPACWALYATMGIFTCSLFLLVGMGRRRNQNRLRLHFRNHRQVLGELEPCSTYCESPGTSSDNFRDLIAPSHCVETARELGVRHWLITAERERLSNDCANAVADVQNRNAQLYSHVEEAHNDLSARESHIAVASGLLAGRRDAVSRRSAHLSRGPPDKPPLTHARGWRKCAAT</sequence>
<dbReference type="Proteomes" id="UP000017861">
    <property type="component" value="Unassembled WGS sequence"/>
</dbReference>
<feature type="transmembrane region" description="Helical" evidence="2">
    <location>
        <begin position="20"/>
        <end position="39"/>
    </location>
</feature>
<evidence type="ECO:0000313" key="3">
    <source>
        <dbReference type="EMBL" id="ESS55527.1"/>
    </source>
</evidence>
<proteinExistence type="predicted"/>
<comment type="caution">
    <text evidence="3">The sequence shown here is derived from an EMBL/GenBank/DDBJ whole genome shotgun (WGS) entry which is preliminary data.</text>
</comment>
<gene>
    <name evidence="3" type="ORF">TCDM_12994</name>
</gene>
<evidence type="ECO:0000313" key="4">
    <source>
        <dbReference type="Proteomes" id="UP000017861"/>
    </source>
</evidence>
<keyword evidence="2" id="KW-1133">Transmembrane helix</keyword>